<evidence type="ECO:0000313" key="3">
    <source>
        <dbReference type="Proteomes" id="UP000887540"/>
    </source>
</evidence>
<protein>
    <submittedName>
        <fullName evidence="4">Uncharacterized protein</fullName>
    </submittedName>
</protein>
<keyword evidence="3" id="KW-1185">Reference proteome</keyword>
<proteinExistence type="predicted"/>
<dbReference type="PANTHER" id="PTHR31389:SF4">
    <property type="entry name" value="LD39211P"/>
    <property type="match status" value="1"/>
</dbReference>
<dbReference type="InterPro" id="IPR029044">
    <property type="entry name" value="Nucleotide-diphossugar_trans"/>
</dbReference>
<name>A0A914CRJ2_9BILA</name>
<evidence type="ECO:0000256" key="2">
    <source>
        <dbReference type="SAM" id="Phobius"/>
    </source>
</evidence>
<feature type="transmembrane region" description="Helical" evidence="2">
    <location>
        <begin position="7"/>
        <end position="25"/>
    </location>
</feature>
<dbReference type="SUPFAM" id="SSF53448">
    <property type="entry name" value="Nucleotide-diphospho-sugar transferases"/>
    <property type="match status" value="1"/>
</dbReference>
<dbReference type="Pfam" id="PF07801">
    <property type="entry name" value="DUF1647"/>
    <property type="match status" value="1"/>
</dbReference>
<dbReference type="InterPro" id="IPR012444">
    <property type="entry name" value="DUF1647"/>
</dbReference>
<evidence type="ECO:0000313" key="4">
    <source>
        <dbReference type="WBParaSite" id="ACRNAN_scaffold132.g9095.t1"/>
    </source>
</evidence>
<evidence type="ECO:0000256" key="1">
    <source>
        <dbReference type="SAM" id="MobiDB-lite"/>
    </source>
</evidence>
<dbReference type="AlphaFoldDB" id="A0A914CRJ2"/>
<feature type="region of interest" description="Disordered" evidence="1">
    <location>
        <begin position="378"/>
        <end position="407"/>
    </location>
</feature>
<accession>A0A914CRJ2</accession>
<sequence>MITRRRNLVITVIIATLFYLYLLYFSHLGEHIKKDLFTSKLVDNIDKDNGLMDQYEKMPDEKYDNSAEVSIEKQKGILNPEDYCDDEPMVYAHISVKDNSKEVLKGKKFNCSTIEYLKKFKLTKEYKIKQKIKPKFPENAVFVIAADTGYYPPSRAVIATIQKHFGNKNKIILYDLGGIKENQDMMKEIKEICNLEFRVFNFSHLPGDVTGKKIFAWKVFIIAEVFMEYETFFYLDSSIYFETNNFGLFFDMIHNGSLAPFQMSGWTGHSLRHATNNGMYDFIPLDPEVTKRYWMMEANMMFFHRHEETRQIIKWSVLCAVTRNCIEPPGSSLGCPSEREDSPLARCHRQDQSAYNILLVNLEYKLNNQGKKVILHMDKNHPKNTKQRHSTRRGQMTSEKIAHCSKS</sequence>
<organism evidence="3 4">
    <name type="scientific">Acrobeloides nanus</name>
    <dbReference type="NCBI Taxonomy" id="290746"/>
    <lineage>
        <taxon>Eukaryota</taxon>
        <taxon>Metazoa</taxon>
        <taxon>Ecdysozoa</taxon>
        <taxon>Nematoda</taxon>
        <taxon>Chromadorea</taxon>
        <taxon>Rhabditida</taxon>
        <taxon>Tylenchina</taxon>
        <taxon>Cephalobomorpha</taxon>
        <taxon>Cephaloboidea</taxon>
        <taxon>Cephalobidae</taxon>
        <taxon>Acrobeloides</taxon>
    </lineage>
</organism>
<dbReference type="Proteomes" id="UP000887540">
    <property type="component" value="Unplaced"/>
</dbReference>
<keyword evidence="2" id="KW-0472">Membrane</keyword>
<keyword evidence="2" id="KW-0812">Transmembrane</keyword>
<dbReference type="WBParaSite" id="ACRNAN_scaffold132.g9095.t1">
    <property type="protein sequence ID" value="ACRNAN_scaffold132.g9095.t1"/>
    <property type="gene ID" value="ACRNAN_scaffold132.g9095"/>
</dbReference>
<reference evidence="4" key="1">
    <citation type="submission" date="2022-11" db="UniProtKB">
        <authorList>
            <consortium name="WormBaseParasite"/>
        </authorList>
    </citation>
    <scope>IDENTIFICATION</scope>
</reference>
<dbReference type="PANTHER" id="PTHR31389">
    <property type="entry name" value="LD39211P"/>
    <property type="match status" value="1"/>
</dbReference>
<feature type="compositionally biased region" description="Basic residues" evidence="1">
    <location>
        <begin position="382"/>
        <end position="392"/>
    </location>
</feature>
<keyword evidence="2" id="KW-1133">Transmembrane helix</keyword>